<evidence type="ECO:0000256" key="1">
    <source>
        <dbReference type="SAM" id="Phobius"/>
    </source>
</evidence>
<dbReference type="Proteomes" id="UP001304243">
    <property type="component" value="Unassembled WGS sequence"/>
</dbReference>
<feature type="transmembrane region" description="Helical" evidence="1">
    <location>
        <begin position="12"/>
        <end position="30"/>
    </location>
</feature>
<keyword evidence="3" id="KW-1185">Reference proteome</keyword>
<dbReference type="RefSeq" id="XP_064677967.1">
    <property type="nucleotide sequence ID" value="XM_064831687.1"/>
</dbReference>
<name>A0AAN7DB61_9FUNG</name>
<protein>
    <submittedName>
        <fullName evidence="2">Uncharacterized protein</fullName>
    </submittedName>
</protein>
<comment type="caution">
    <text evidence="2">The sequence shown here is derived from an EMBL/GenBank/DDBJ whole genome shotgun (WGS) entry which is preliminary data.</text>
</comment>
<evidence type="ECO:0000313" key="2">
    <source>
        <dbReference type="EMBL" id="KAK4511301.1"/>
    </source>
</evidence>
<keyword evidence="1" id="KW-0812">Transmembrane</keyword>
<organism evidence="2 3">
    <name type="scientific">Mucor velutinosus</name>
    <dbReference type="NCBI Taxonomy" id="708070"/>
    <lineage>
        <taxon>Eukaryota</taxon>
        <taxon>Fungi</taxon>
        <taxon>Fungi incertae sedis</taxon>
        <taxon>Mucoromycota</taxon>
        <taxon>Mucoromycotina</taxon>
        <taxon>Mucoromycetes</taxon>
        <taxon>Mucorales</taxon>
        <taxon>Mucorineae</taxon>
        <taxon>Mucoraceae</taxon>
        <taxon>Mucor</taxon>
    </lineage>
</organism>
<dbReference type="GeneID" id="89956202"/>
<dbReference type="AlphaFoldDB" id="A0AAN7DB61"/>
<feature type="transmembrane region" description="Helical" evidence="1">
    <location>
        <begin position="69"/>
        <end position="94"/>
    </location>
</feature>
<reference evidence="2 3" key="1">
    <citation type="submission" date="2022-11" db="EMBL/GenBank/DDBJ databases">
        <title>Mucor velutinosus strain NIH1002 WGS.</title>
        <authorList>
            <person name="Subramanian P."/>
            <person name="Mullikin J.C."/>
            <person name="Segre J.A."/>
            <person name="Zelazny A.M."/>
        </authorList>
    </citation>
    <scope>NUCLEOTIDE SEQUENCE [LARGE SCALE GENOMIC DNA]</scope>
    <source>
        <strain evidence="2 3">NIH1002</strain>
    </source>
</reference>
<evidence type="ECO:0000313" key="3">
    <source>
        <dbReference type="Proteomes" id="UP001304243"/>
    </source>
</evidence>
<dbReference type="EMBL" id="JASEJX010000030">
    <property type="protein sequence ID" value="KAK4511301.1"/>
    <property type="molecule type" value="Genomic_DNA"/>
</dbReference>
<accession>A0AAN7DB61</accession>
<gene>
    <name evidence="2" type="ORF">ATC70_012516</name>
</gene>
<feature type="transmembrane region" description="Helical" evidence="1">
    <location>
        <begin position="42"/>
        <end position="63"/>
    </location>
</feature>
<sequence length="103" mass="11068">MLFLWCRLFFGFFYGAGVVAAAAAAANIAFPGLLSSVHDCPLVYLWFISGDCFFGLCLVSGVVRFFGFFYGAGVAAAAAATFANMVFPGLLCMVHVRSLVYIR</sequence>
<proteinExistence type="predicted"/>
<keyword evidence="1" id="KW-1133">Transmembrane helix</keyword>
<keyword evidence="1" id="KW-0472">Membrane</keyword>